<dbReference type="SUPFAM" id="SSF56784">
    <property type="entry name" value="HAD-like"/>
    <property type="match status" value="1"/>
</dbReference>
<protein>
    <submittedName>
        <fullName evidence="5">Mannosyl-3-phosphoglycerate phosphatase</fullName>
        <ecNumber evidence="5">3.1.3.70</ecNumber>
    </submittedName>
</protein>
<organism evidence="5">
    <name type="scientific">Phytobacter massiliensis</name>
    <dbReference type="NCBI Taxonomy" id="1485952"/>
    <lineage>
        <taxon>Bacteria</taxon>
        <taxon>Pseudomonadati</taxon>
        <taxon>Pseudomonadota</taxon>
        <taxon>Gammaproteobacteria</taxon>
        <taxon>Enterobacterales</taxon>
        <taxon>Enterobacteriaceae</taxon>
        <taxon>Phytobacter</taxon>
    </lineage>
</organism>
<dbReference type="SFLD" id="SFLDG01142">
    <property type="entry name" value="C2.B.2:_Mannosyl-3-phosphoglyc"/>
    <property type="match status" value="1"/>
</dbReference>
<name>A0A6N3HGZ6_9ENTR</name>
<dbReference type="EMBL" id="CACRTZ010000037">
    <property type="protein sequence ID" value="VYU76046.1"/>
    <property type="molecule type" value="Genomic_DNA"/>
</dbReference>
<keyword evidence="1" id="KW-0479">Metal-binding</keyword>
<dbReference type="GO" id="GO:0050531">
    <property type="term" value="F:mannosyl-3-phosphoglycerate phosphatase activity"/>
    <property type="evidence" value="ECO:0007669"/>
    <property type="project" value="UniProtKB-EC"/>
</dbReference>
<dbReference type="InterPro" id="IPR006379">
    <property type="entry name" value="HAD-SF_hydro_IIB"/>
</dbReference>
<dbReference type="InterPro" id="IPR036412">
    <property type="entry name" value="HAD-like_sf"/>
</dbReference>
<accession>A0A6N3HGZ6</accession>
<gene>
    <name evidence="5" type="primary">yedP</name>
    <name evidence="5" type="ORF">EMLFYP7_03969</name>
</gene>
<dbReference type="Pfam" id="PF05116">
    <property type="entry name" value="S6PP"/>
    <property type="match status" value="1"/>
</dbReference>
<dbReference type="SFLD" id="SFLDS00003">
    <property type="entry name" value="Haloacid_Dehalogenase"/>
    <property type="match status" value="1"/>
</dbReference>
<evidence type="ECO:0000313" key="5">
    <source>
        <dbReference type="EMBL" id="VYU76046.1"/>
    </source>
</evidence>
<feature type="domain" description="Sucrose phosphatase-like" evidence="4">
    <location>
        <begin position="177"/>
        <end position="265"/>
    </location>
</feature>
<dbReference type="InterPro" id="IPR023214">
    <property type="entry name" value="HAD_sf"/>
</dbReference>
<dbReference type="OrthoDB" id="193379at2"/>
<evidence type="ECO:0000259" key="4">
    <source>
        <dbReference type="Pfam" id="PF05116"/>
    </source>
</evidence>
<proteinExistence type="predicted"/>
<evidence type="ECO:0000256" key="2">
    <source>
        <dbReference type="ARBA" id="ARBA00022801"/>
    </source>
</evidence>
<dbReference type="PANTHER" id="PTHR10000:SF8">
    <property type="entry name" value="HAD SUPERFAMILY HYDROLASE-LIKE, TYPE 3"/>
    <property type="match status" value="1"/>
</dbReference>
<dbReference type="RefSeq" id="WP_044173454.1">
    <property type="nucleotide sequence ID" value="NZ_CABKSF010000001.1"/>
</dbReference>
<dbReference type="InterPro" id="IPR006380">
    <property type="entry name" value="SPP-like_dom"/>
</dbReference>
<dbReference type="GO" id="GO:0005829">
    <property type="term" value="C:cytosol"/>
    <property type="evidence" value="ECO:0007669"/>
    <property type="project" value="TreeGrafter"/>
</dbReference>
<dbReference type="InterPro" id="IPR006381">
    <property type="entry name" value="HAD-SF-IIB-MPGP"/>
</dbReference>
<evidence type="ECO:0000256" key="3">
    <source>
        <dbReference type="ARBA" id="ARBA00022842"/>
    </source>
</evidence>
<reference evidence="5" key="1">
    <citation type="submission" date="2019-11" db="EMBL/GenBank/DDBJ databases">
        <authorList>
            <person name="Feng L."/>
        </authorList>
    </citation>
    <scope>NUCLEOTIDE SEQUENCE</scope>
    <source>
        <strain evidence="5">EMassiliensisLFYP7</strain>
    </source>
</reference>
<dbReference type="NCBIfam" id="NF002976">
    <property type="entry name" value="PRK03669.1"/>
    <property type="match status" value="1"/>
</dbReference>
<dbReference type="CDD" id="cd07507">
    <property type="entry name" value="HAD_Pase"/>
    <property type="match status" value="1"/>
</dbReference>
<evidence type="ECO:0000256" key="1">
    <source>
        <dbReference type="ARBA" id="ARBA00022723"/>
    </source>
</evidence>
<sequence>MPNLDDPLLVFSDVDGTIQDSHTGEWQPVEQWLARLRQHHVPLILCSSKTAAEMQAVQKALGLEGQPFIAENGAVIQLDTQWHDHPNFPRLFSGSPHAEIAQVLSQLRKRDGYKFTTFSELDEQALADITGLPPAQAALARLQEASETLIWRDSDEQMAAFDATLAGLGLRFVQGARFWHVLDERGGKDQAVTWLVRQYQQYSGHAPFTVGLGDGPNDAPLLDAVDYAIVVKGLNRDGIRLRQDTPDRVYHSTQEGAAGWREGMNQLFGIDDVSSEQT</sequence>
<dbReference type="NCBIfam" id="TIGR01484">
    <property type="entry name" value="HAD-SF-IIB"/>
    <property type="match status" value="1"/>
</dbReference>
<keyword evidence="3" id="KW-0460">Magnesium</keyword>
<dbReference type="Gene3D" id="3.30.980.20">
    <property type="entry name" value="Putative mannosyl-3-phosphoglycerate phosphatase, domain 2"/>
    <property type="match status" value="1"/>
</dbReference>
<dbReference type="Pfam" id="PF08282">
    <property type="entry name" value="Hydrolase_3"/>
    <property type="match status" value="1"/>
</dbReference>
<dbReference type="SFLD" id="SFLDG01140">
    <property type="entry name" value="C2.B:_Phosphomannomutase_and_P"/>
    <property type="match status" value="1"/>
</dbReference>
<keyword evidence="2 5" id="KW-0378">Hydrolase</keyword>
<dbReference type="PANTHER" id="PTHR10000">
    <property type="entry name" value="PHOSPHOSERINE PHOSPHATASE"/>
    <property type="match status" value="1"/>
</dbReference>
<dbReference type="EC" id="3.1.3.70" evidence="5"/>
<dbReference type="GO" id="GO:0051479">
    <property type="term" value="P:mannosylglycerate biosynthetic process"/>
    <property type="evidence" value="ECO:0007669"/>
    <property type="project" value="InterPro"/>
</dbReference>
<dbReference type="GO" id="GO:0000287">
    <property type="term" value="F:magnesium ion binding"/>
    <property type="evidence" value="ECO:0007669"/>
    <property type="project" value="TreeGrafter"/>
</dbReference>
<dbReference type="AlphaFoldDB" id="A0A6N3HGZ6"/>
<dbReference type="NCBIfam" id="TIGR01486">
    <property type="entry name" value="HAD-SF-IIB-MPGP"/>
    <property type="match status" value="1"/>
</dbReference>
<dbReference type="Gene3D" id="3.40.50.1000">
    <property type="entry name" value="HAD superfamily/HAD-like"/>
    <property type="match status" value="1"/>
</dbReference>